<reference evidence="1 2" key="1">
    <citation type="journal article" date="2018" name="Sci. Rep.">
        <title>Genomic signatures of local adaptation to the degree of environmental predictability in rotifers.</title>
        <authorList>
            <person name="Franch-Gras L."/>
            <person name="Hahn C."/>
            <person name="Garcia-Roger E.M."/>
            <person name="Carmona M.J."/>
            <person name="Serra M."/>
            <person name="Gomez A."/>
        </authorList>
    </citation>
    <scope>NUCLEOTIDE SEQUENCE [LARGE SCALE GENOMIC DNA]</scope>
    <source>
        <strain evidence="1">HYR1</strain>
    </source>
</reference>
<dbReference type="EMBL" id="REGN01009714">
    <property type="protein sequence ID" value="RNA00520.1"/>
    <property type="molecule type" value="Genomic_DNA"/>
</dbReference>
<sequence length="68" mass="8430">MEKFIKSLASFNQYIYLKLTKKYPHQIHPDDRKKFNLEIWLINRQIIKISSVYRRIAYCTLIWNKLKK</sequence>
<evidence type="ECO:0000313" key="2">
    <source>
        <dbReference type="Proteomes" id="UP000276133"/>
    </source>
</evidence>
<evidence type="ECO:0000313" key="1">
    <source>
        <dbReference type="EMBL" id="RNA00520.1"/>
    </source>
</evidence>
<protein>
    <submittedName>
        <fullName evidence="1">Uncharacterized protein</fullName>
    </submittedName>
</protein>
<dbReference type="Proteomes" id="UP000276133">
    <property type="component" value="Unassembled WGS sequence"/>
</dbReference>
<name>A0A3M7PN99_BRAPC</name>
<gene>
    <name evidence="1" type="ORF">BpHYR1_028147</name>
</gene>
<proteinExistence type="predicted"/>
<organism evidence="1 2">
    <name type="scientific">Brachionus plicatilis</name>
    <name type="common">Marine rotifer</name>
    <name type="synonym">Brachionus muelleri</name>
    <dbReference type="NCBI Taxonomy" id="10195"/>
    <lineage>
        <taxon>Eukaryota</taxon>
        <taxon>Metazoa</taxon>
        <taxon>Spiralia</taxon>
        <taxon>Gnathifera</taxon>
        <taxon>Rotifera</taxon>
        <taxon>Eurotatoria</taxon>
        <taxon>Monogononta</taxon>
        <taxon>Pseudotrocha</taxon>
        <taxon>Ploima</taxon>
        <taxon>Brachionidae</taxon>
        <taxon>Brachionus</taxon>
    </lineage>
</organism>
<keyword evidence="2" id="KW-1185">Reference proteome</keyword>
<accession>A0A3M7PN99</accession>
<comment type="caution">
    <text evidence="1">The sequence shown here is derived from an EMBL/GenBank/DDBJ whole genome shotgun (WGS) entry which is preliminary data.</text>
</comment>
<dbReference type="AlphaFoldDB" id="A0A3M7PN99"/>